<feature type="transmembrane region" description="Helical" evidence="1">
    <location>
        <begin position="23"/>
        <end position="42"/>
    </location>
</feature>
<organism evidence="2 3">
    <name type="scientific">Proteus vulgaris</name>
    <dbReference type="NCBI Taxonomy" id="585"/>
    <lineage>
        <taxon>Bacteria</taxon>
        <taxon>Pseudomonadati</taxon>
        <taxon>Pseudomonadota</taxon>
        <taxon>Gammaproteobacteria</taxon>
        <taxon>Enterobacterales</taxon>
        <taxon>Morganellaceae</taxon>
        <taxon>Proteus</taxon>
    </lineage>
</organism>
<name>A0A6G6SJ83_PROVU</name>
<evidence type="ECO:0000313" key="2">
    <source>
        <dbReference type="EMBL" id="QIF93119.1"/>
    </source>
</evidence>
<evidence type="ECO:0000313" key="3">
    <source>
        <dbReference type="Proteomes" id="UP000503287"/>
    </source>
</evidence>
<sequence length="276" mass="31676">MRLLKGLCISGNRIMNKYVIDKLFLLSIAVMGLLLTGCNILTPRIDRTFSPPENGRTVKITVDVPNIAELSPMKVMYRSNLCRKTYNNNEVPTYTVSGFNSEMVLLEKEGHSSLYSAEIPYRGGGKCDWQLSNITLRMTLKINDHFSKDITGVVGTGVIIIFDNNQPQRVGKKPINKKDDFYIIFDYFPWIDIPFKNDKNISLWLYGEELYLYYKSRDAQQITWKPIIHPNIVVYSEYPAERKTEGVSTIYSYPDGTKSSNRDGKPDYKKLLSLIK</sequence>
<accession>A0A6G6SJ83</accession>
<protein>
    <submittedName>
        <fullName evidence="2">Uncharacterized protein</fullName>
    </submittedName>
</protein>
<proteinExistence type="predicted"/>
<dbReference type="Proteomes" id="UP000503287">
    <property type="component" value="Chromosome"/>
</dbReference>
<dbReference type="AlphaFoldDB" id="A0A6G6SJ83"/>
<keyword evidence="1" id="KW-0812">Transmembrane</keyword>
<reference evidence="2 3" key="1">
    <citation type="submission" date="2020-01" db="EMBL/GenBank/DDBJ databases">
        <title>The genomic epidemiology of tigecycline resistance gene tet(X) variants in a swine farm in China.</title>
        <authorList>
            <person name="Peng K."/>
            <person name="Li R."/>
        </authorList>
    </citation>
    <scope>NUCLEOTIDE SEQUENCE [LARGE SCALE GENOMIC DNA]</scope>
    <source>
        <strain evidence="2 3">ZN3</strain>
    </source>
</reference>
<dbReference type="EMBL" id="CP047344">
    <property type="protein sequence ID" value="QIF93119.1"/>
    <property type="molecule type" value="Genomic_DNA"/>
</dbReference>
<gene>
    <name evidence="2" type="ORF">GTH24_04045</name>
</gene>
<keyword evidence="1" id="KW-1133">Transmembrane helix</keyword>
<evidence type="ECO:0000256" key="1">
    <source>
        <dbReference type="SAM" id="Phobius"/>
    </source>
</evidence>
<keyword evidence="1" id="KW-0472">Membrane</keyword>
<keyword evidence="3" id="KW-1185">Reference proteome</keyword>